<keyword evidence="1" id="KW-0812">Transmembrane</keyword>
<dbReference type="RefSeq" id="WP_004228559.1">
    <property type="nucleotide sequence ID" value="NZ_AEUV02000002.1"/>
</dbReference>
<gene>
    <name evidence="2" type="ORF">STRCR_0369</name>
</gene>
<comment type="caution">
    <text evidence="2">The sequence shown here is derived from an EMBL/GenBank/DDBJ whole genome shotgun (WGS) entry which is preliminary data.</text>
</comment>
<sequence length="183" mass="21524">MTPISDEIYTFTKNFLKLKRKKLSCEDKIFVATALAWLITYFISLIYLTKVLSGKTSVSDQVILGLMSILTIFFVVYDVIYIKKIKKEDVQKNLEKYLEKYCEFKHEFEEEYGKYLKNKLVSSLNHIVEDLQKDIELRIEKNKYKFDEVLQVVSLAPIVSTFFSIGKYDPIYYVFAFGTILLL</sequence>
<dbReference type="AlphaFoldDB" id="G5JPL6"/>
<dbReference type="Proteomes" id="UP000004322">
    <property type="component" value="Unassembled WGS sequence"/>
</dbReference>
<accession>G5JPL6</accession>
<protein>
    <recommendedName>
        <fullName evidence="4">SMODS and SLOG-associating 2TM effector domain-containing protein</fullName>
    </recommendedName>
</protein>
<organism evidence="2 3">
    <name type="scientific">Streptococcus criceti HS-6</name>
    <dbReference type="NCBI Taxonomy" id="873449"/>
    <lineage>
        <taxon>Bacteria</taxon>
        <taxon>Bacillati</taxon>
        <taxon>Bacillota</taxon>
        <taxon>Bacilli</taxon>
        <taxon>Lactobacillales</taxon>
        <taxon>Streptococcaceae</taxon>
        <taxon>Streptococcus</taxon>
    </lineage>
</organism>
<name>G5JPL6_STRCG</name>
<evidence type="ECO:0000313" key="3">
    <source>
        <dbReference type="Proteomes" id="UP000004322"/>
    </source>
</evidence>
<dbReference type="EMBL" id="AEUV02000002">
    <property type="protein sequence ID" value="EHI74826.1"/>
    <property type="molecule type" value="Genomic_DNA"/>
</dbReference>
<keyword evidence="1" id="KW-0472">Membrane</keyword>
<proteinExistence type="predicted"/>
<keyword evidence="1" id="KW-1133">Transmembrane helix</keyword>
<feature type="transmembrane region" description="Helical" evidence="1">
    <location>
        <begin position="61"/>
        <end position="82"/>
    </location>
</feature>
<feature type="transmembrane region" description="Helical" evidence="1">
    <location>
        <begin position="29"/>
        <end position="49"/>
    </location>
</feature>
<keyword evidence="3" id="KW-1185">Reference proteome</keyword>
<dbReference type="STRING" id="873449.STRCR_0369"/>
<evidence type="ECO:0008006" key="4">
    <source>
        <dbReference type="Google" id="ProtNLM"/>
    </source>
</evidence>
<evidence type="ECO:0000256" key="1">
    <source>
        <dbReference type="SAM" id="Phobius"/>
    </source>
</evidence>
<evidence type="ECO:0000313" key="2">
    <source>
        <dbReference type="EMBL" id="EHI74826.1"/>
    </source>
</evidence>
<reference evidence="2" key="1">
    <citation type="submission" date="2011-07" db="EMBL/GenBank/DDBJ databases">
        <authorList>
            <person name="Stanhope M.J."/>
            <person name="Durkin A.S."/>
            <person name="Hostetler J."/>
            <person name="Kim M."/>
            <person name="Radune D."/>
            <person name="Singh I."/>
            <person name="Town C.D."/>
        </authorList>
    </citation>
    <scope>NUCLEOTIDE SEQUENCE [LARGE SCALE GENOMIC DNA]</scope>
    <source>
        <strain evidence="2">HS-6</strain>
    </source>
</reference>